<accession>A0ACC3B4S6</accession>
<evidence type="ECO:0000313" key="1">
    <source>
        <dbReference type="EMBL" id="KAK1145234.1"/>
    </source>
</evidence>
<dbReference type="EMBL" id="JAOPJF010000025">
    <property type="protein sequence ID" value="KAK1145234.1"/>
    <property type="molecule type" value="Genomic_DNA"/>
</dbReference>
<reference evidence="1 2" key="1">
    <citation type="journal article" date="2023" name="ACS Omega">
        <title>Identification of the Neoaspergillic Acid Biosynthesis Gene Cluster by Establishing an In Vitro CRISPR-Ribonucleoprotein Genetic System in Aspergillus melleus.</title>
        <authorList>
            <person name="Yuan B."/>
            <person name="Grau M.F."/>
            <person name="Murata R.M."/>
            <person name="Torok T."/>
            <person name="Venkateswaran K."/>
            <person name="Stajich J.E."/>
            <person name="Wang C.C.C."/>
        </authorList>
    </citation>
    <scope>NUCLEOTIDE SEQUENCE [LARGE SCALE GENOMIC DNA]</scope>
    <source>
        <strain evidence="1 2">IMV 1140</strain>
    </source>
</reference>
<comment type="caution">
    <text evidence="1">The sequence shown here is derived from an EMBL/GenBank/DDBJ whole genome shotgun (WGS) entry which is preliminary data.</text>
</comment>
<sequence length="610" mass="66778">MAERTPSRNSFRPRAVRAPSPNVPGSSDLTFTSVTTAAFESCGALGIPCKTAGVASGVSEAQRASPSQYENKIDAIQEQLLVIQQALRDVNQSASPAPTHPVPRPVPSTDPVPPFEGQSSFHHESILAKDAAFSAVAGAQGRRLDDHVSAALSSLTHSLDRNTAVSQDDASRDKASASPLSKEELLPVDLAVSVVKAVKGHPDLAHYNLAASVEFCERHFFDGLNSYEMMTAPTLEKVQALLIGIIKAQEEFDIHRCWAYLSLAFNMCQTLGFHRSSTLKDDDSPAAEAKRHVFWSLYTIDKNISLNIGFTSHFQDHDIDADLFRPSNKPTQHPWDLMAIVTVEFAAIQGRVFDQLYSVGAINETDEKRARAVQQLSLDLIAVRDRLVAIDVSSGLYADSLHGMAACADFIAYSVMTVIYRAQSRPTDAMAVSSQCYEAARLALDSHLKCFGFFRGRQTHKQMEYVNWILLYPSFAPFVIVFTHAIATSSSTDLSLLQDTVKSLDLIKGLSRGSMHLFAICEAFAKTAQVLVDARQTVTGLEHHQDGSLFIPATTDGPGNIALPDFPWPENTFDSSMNQEDISLFLNDFIGTGRSVMEMLNSNSLNDSFR</sequence>
<evidence type="ECO:0000313" key="2">
    <source>
        <dbReference type="Proteomes" id="UP001177260"/>
    </source>
</evidence>
<keyword evidence="2" id="KW-1185">Reference proteome</keyword>
<protein>
    <submittedName>
        <fullName evidence="1">Uncharacterized protein</fullName>
    </submittedName>
</protein>
<organism evidence="1 2">
    <name type="scientific">Aspergillus melleus</name>
    <dbReference type="NCBI Taxonomy" id="138277"/>
    <lineage>
        <taxon>Eukaryota</taxon>
        <taxon>Fungi</taxon>
        <taxon>Dikarya</taxon>
        <taxon>Ascomycota</taxon>
        <taxon>Pezizomycotina</taxon>
        <taxon>Eurotiomycetes</taxon>
        <taxon>Eurotiomycetidae</taxon>
        <taxon>Eurotiales</taxon>
        <taxon>Aspergillaceae</taxon>
        <taxon>Aspergillus</taxon>
        <taxon>Aspergillus subgen. Circumdati</taxon>
    </lineage>
</organism>
<gene>
    <name evidence="1" type="ORF">N8T08_004387</name>
</gene>
<dbReference type="Proteomes" id="UP001177260">
    <property type="component" value="Unassembled WGS sequence"/>
</dbReference>
<proteinExistence type="predicted"/>
<name>A0ACC3B4S6_9EURO</name>